<proteinExistence type="predicted"/>
<name>A8Q3N3_MALGO</name>
<keyword evidence="3" id="KW-1185">Reference proteome</keyword>
<reference evidence="2 3" key="1">
    <citation type="journal article" date="2007" name="Proc. Natl. Acad. Sci. U.S.A.">
        <title>Dandruff-associated Malassezia genomes reveal convergent and divergent virulence traits shared with plant and human fungal pathogens.</title>
        <authorList>
            <person name="Xu J."/>
            <person name="Saunders C.W."/>
            <person name="Hu P."/>
            <person name="Grant R.A."/>
            <person name="Boekhout T."/>
            <person name="Kuramae E.E."/>
            <person name="Kronstad J.W."/>
            <person name="Deangelis Y.M."/>
            <person name="Reeder N.L."/>
            <person name="Johnstone K.R."/>
            <person name="Leland M."/>
            <person name="Fieno A.M."/>
            <person name="Begley W.M."/>
            <person name="Sun Y."/>
            <person name="Lacey M.P."/>
            <person name="Chaudhary T."/>
            <person name="Keough T."/>
            <person name="Chu L."/>
            <person name="Sears R."/>
            <person name="Yuan B."/>
            <person name="Dawson T.L.Jr."/>
        </authorList>
    </citation>
    <scope>NUCLEOTIDE SEQUENCE [LARGE SCALE GENOMIC DNA]</scope>
    <source>
        <strain evidence="3">ATCC MYA-4612 / CBS 7966</strain>
    </source>
</reference>
<feature type="region of interest" description="Disordered" evidence="1">
    <location>
        <begin position="1"/>
        <end position="69"/>
    </location>
</feature>
<dbReference type="Proteomes" id="UP000008837">
    <property type="component" value="Unassembled WGS sequence"/>
</dbReference>
<dbReference type="InParanoid" id="A8Q3N3"/>
<dbReference type="EMBL" id="AAYY01000008">
    <property type="protein sequence ID" value="EDP43445.1"/>
    <property type="molecule type" value="Genomic_DNA"/>
</dbReference>
<feature type="compositionally biased region" description="Basic and acidic residues" evidence="1">
    <location>
        <begin position="54"/>
        <end position="69"/>
    </location>
</feature>
<organism evidence="2 3">
    <name type="scientific">Malassezia globosa (strain ATCC MYA-4612 / CBS 7966)</name>
    <name type="common">Dandruff-associated fungus</name>
    <dbReference type="NCBI Taxonomy" id="425265"/>
    <lineage>
        <taxon>Eukaryota</taxon>
        <taxon>Fungi</taxon>
        <taxon>Dikarya</taxon>
        <taxon>Basidiomycota</taxon>
        <taxon>Ustilaginomycotina</taxon>
        <taxon>Malasseziomycetes</taxon>
        <taxon>Malasseziales</taxon>
        <taxon>Malasseziaceae</taxon>
        <taxon>Malassezia</taxon>
    </lineage>
</organism>
<comment type="caution">
    <text evidence="2">The sequence shown here is derived from an EMBL/GenBank/DDBJ whole genome shotgun (WGS) entry which is preliminary data.</text>
</comment>
<feature type="compositionally biased region" description="Basic and acidic residues" evidence="1">
    <location>
        <begin position="14"/>
        <end position="29"/>
    </location>
</feature>
<dbReference type="OrthoDB" id="2532734at2759"/>
<accession>A8Q3N3</accession>
<evidence type="ECO:0000313" key="2">
    <source>
        <dbReference type="EMBL" id="EDP43445.1"/>
    </source>
</evidence>
<evidence type="ECO:0000256" key="1">
    <source>
        <dbReference type="SAM" id="MobiDB-lite"/>
    </source>
</evidence>
<sequence>MSSQDTSFHIQPHPAKDNNPRADSHEHDAVSGAIHAPPGIQKLDEQTASQLEAPKSDEELQKRSEELNK</sequence>
<protein>
    <submittedName>
        <fullName evidence="2">Uncharacterized protein</fullName>
    </submittedName>
</protein>
<dbReference type="VEuPathDB" id="FungiDB:MGL_2455"/>
<gene>
    <name evidence="2" type="ORF">MGL_2455</name>
</gene>
<dbReference type="KEGG" id="mgl:MGL_2455"/>
<dbReference type="GeneID" id="5854966"/>
<dbReference type="RefSeq" id="XP_001730659.1">
    <property type="nucleotide sequence ID" value="XM_001730607.1"/>
</dbReference>
<dbReference type="AlphaFoldDB" id="A8Q3N3"/>
<dbReference type="OMA" id="HEHDAVS"/>
<evidence type="ECO:0000313" key="3">
    <source>
        <dbReference type="Proteomes" id="UP000008837"/>
    </source>
</evidence>